<dbReference type="InterPro" id="IPR027417">
    <property type="entry name" value="P-loop_NTPase"/>
</dbReference>
<evidence type="ECO:0000313" key="13">
    <source>
        <dbReference type="EMBL" id="KAJ8611253.1"/>
    </source>
</evidence>
<keyword evidence="4" id="KW-0999">Mitochondrion inner membrane</keyword>
<evidence type="ECO:0000256" key="6">
    <source>
        <dbReference type="ARBA" id="ARBA00023054"/>
    </source>
</evidence>
<name>A0AAD7UL83_9STRA</name>
<evidence type="ECO:0000256" key="9">
    <source>
        <dbReference type="ARBA" id="ARBA00023271"/>
    </source>
</evidence>
<dbReference type="PANTHER" id="PTHR23075:SF0">
    <property type="entry name" value="ATPASE FAMILY AAA DOMAIN-CONTAINING PROTEIN 3"/>
    <property type="match status" value="1"/>
</dbReference>
<feature type="transmembrane region" description="Helical" evidence="11">
    <location>
        <begin position="245"/>
        <end position="264"/>
    </location>
</feature>
<keyword evidence="5" id="KW-0067">ATP-binding</keyword>
<accession>A0AAD7UL83</accession>
<dbReference type="Pfam" id="PF12037">
    <property type="entry name" value="ATAD3_N"/>
    <property type="match status" value="1"/>
</dbReference>
<keyword evidence="11" id="KW-0812">Transmembrane</keyword>
<evidence type="ECO:0000256" key="8">
    <source>
        <dbReference type="ARBA" id="ARBA00023136"/>
    </source>
</evidence>
<dbReference type="GO" id="GO:0008270">
    <property type="term" value="F:zinc ion binding"/>
    <property type="evidence" value="ECO:0007669"/>
    <property type="project" value="TreeGrafter"/>
</dbReference>
<evidence type="ECO:0000259" key="12">
    <source>
        <dbReference type="SMART" id="SM00382"/>
    </source>
</evidence>
<feature type="transmembrane region" description="Helical" evidence="11">
    <location>
        <begin position="270"/>
        <end position="287"/>
    </location>
</feature>
<keyword evidence="3" id="KW-0547">Nucleotide-binding</keyword>
<evidence type="ECO:0000256" key="4">
    <source>
        <dbReference type="ARBA" id="ARBA00022792"/>
    </source>
</evidence>
<feature type="compositionally biased region" description="Basic and acidic residues" evidence="10">
    <location>
        <begin position="93"/>
        <end position="185"/>
    </location>
</feature>
<dbReference type="PANTHER" id="PTHR23075">
    <property type="entry name" value="PUTATIVE ATP-ASE"/>
    <property type="match status" value="1"/>
</dbReference>
<evidence type="ECO:0000256" key="5">
    <source>
        <dbReference type="ARBA" id="ARBA00022840"/>
    </source>
</evidence>
<evidence type="ECO:0000256" key="7">
    <source>
        <dbReference type="ARBA" id="ARBA00023128"/>
    </source>
</evidence>
<dbReference type="SUPFAM" id="SSF52540">
    <property type="entry name" value="P-loop containing nucleoside triphosphate hydrolases"/>
    <property type="match status" value="1"/>
</dbReference>
<proteinExistence type="predicted"/>
<evidence type="ECO:0000313" key="14">
    <source>
        <dbReference type="Proteomes" id="UP001230188"/>
    </source>
</evidence>
<dbReference type="AlphaFoldDB" id="A0AAD7UL83"/>
<feature type="domain" description="AAA+ ATPase" evidence="12">
    <location>
        <begin position="439"/>
        <end position="572"/>
    </location>
</feature>
<dbReference type="GO" id="GO:0005524">
    <property type="term" value="F:ATP binding"/>
    <property type="evidence" value="ECO:0007669"/>
    <property type="project" value="UniProtKB-KW"/>
</dbReference>
<organism evidence="13 14">
    <name type="scientific">Chrysophaeum taylorii</name>
    <dbReference type="NCBI Taxonomy" id="2483200"/>
    <lineage>
        <taxon>Eukaryota</taxon>
        <taxon>Sar</taxon>
        <taxon>Stramenopiles</taxon>
        <taxon>Ochrophyta</taxon>
        <taxon>Pelagophyceae</taxon>
        <taxon>Pelagomonadales</taxon>
        <taxon>Pelagomonadaceae</taxon>
        <taxon>Chrysophaeum</taxon>
    </lineage>
</organism>
<evidence type="ECO:0000256" key="11">
    <source>
        <dbReference type="SAM" id="Phobius"/>
    </source>
</evidence>
<gene>
    <name evidence="13" type="ORF">CTAYLR_004141</name>
</gene>
<dbReference type="SMART" id="SM00382">
    <property type="entry name" value="AAA"/>
    <property type="match status" value="1"/>
</dbReference>
<keyword evidence="8 11" id="KW-0472">Membrane</keyword>
<dbReference type="Proteomes" id="UP001230188">
    <property type="component" value="Unassembled WGS sequence"/>
</dbReference>
<evidence type="ECO:0000256" key="1">
    <source>
        <dbReference type="ARBA" id="ARBA00004273"/>
    </source>
</evidence>
<dbReference type="GO" id="GO:0042645">
    <property type="term" value="C:mitochondrial nucleoid"/>
    <property type="evidence" value="ECO:0007669"/>
    <property type="project" value="UniProtKB-SubCell"/>
</dbReference>
<feature type="region of interest" description="Disordered" evidence="10">
    <location>
        <begin position="93"/>
        <end position="189"/>
    </location>
</feature>
<dbReference type="InterPro" id="IPR003593">
    <property type="entry name" value="AAA+_ATPase"/>
</dbReference>
<dbReference type="Pfam" id="PF00004">
    <property type="entry name" value="AAA"/>
    <property type="match status" value="1"/>
</dbReference>
<keyword evidence="14" id="KW-1185">Reference proteome</keyword>
<dbReference type="GO" id="GO:0016887">
    <property type="term" value="F:ATP hydrolysis activity"/>
    <property type="evidence" value="ECO:0007669"/>
    <property type="project" value="InterPro"/>
</dbReference>
<keyword evidence="7" id="KW-0496">Mitochondrion</keyword>
<evidence type="ECO:0000256" key="2">
    <source>
        <dbReference type="ARBA" id="ARBA00004436"/>
    </source>
</evidence>
<evidence type="ECO:0000256" key="10">
    <source>
        <dbReference type="SAM" id="MobiDB-lite"/>
    </source>
</evidence>
<dbReference type="GO" id="GO:0005743">
    <property type="term" value="C:mitochondrial inner membrane"/>
    <property type="evidence" value="ECO:0007669"/>
    <property type="project" value="UniProtKB-SubCell"/>
</dbReference>
<feature type="transmembrane region" description="Helical" evidence="11">
    <location>
        <begin position="322"/>
        <end position="341"/>
    </location>
</feature>
<evidence type="ECO:0000256" key="3">
    <source>
        <dbReference type="ARBA" id="ARBA00022741"/>
    </source>
</evidence>
<protein>
    <recommendedName>
        <fullName evidence="12">AAA+ ATPase domain-containing protein</fullName>
    </recommendedName>
</protein>
<dbReference type="Gene3D" id="3.40.50.300">
    <property type="entry name" value="P-loop containing nucleotide triphosphate hydrolases"/>
    <property type="match status" value="1"/>
</dbReference>
<dbReference type="GO" id="GO:0007005">
    <property type="term" value="P:mitochondrion organization"/>
    <property type="evidence" value="ECO:0007669"/>
    <property type="project" value="TreeGrafter"/>
</dbReference>
<comment type="caution">
    <text evidence="13">The sequence shown here is derived from an EMBL/GenBank/DDBJ whole genome shotgun (WGS) entry which is preliminary data.</text>
</comment>
<dbReference type="EMBL" id="JAQMWT010000078">
    <property type="protein sequence ID" value="KAJ8611253.1"/>
    <property type="molecule type" value="Genomic_DNA"/>
</dbReference>
<dbReference type="InterPro" id="IPR021911">
    <property type="entry name" value="ATAD3_N"/>
</dbReference>
<keyword evidence="6" id="KW-0175">Coiled coil</keyword>
<sequence>MSVYRVRYDSVEGRRRLGVMGDEVAQLVPAAVTTVLREGVESAHVDDAVVFMHGVGAVQEVAKLQAALRVDELVERKRAASVRFEGLEGRLEAPGDERDEERVREEVSRREALESRETELDESARAETRAFTERDGVERRALGAKDERARERLRHEDESDRARHAELLRLREESTAKQEESRRSTDAALAARRLEDDRELEVQRREAELARVQAEAEARARAERETEDVRLRAMRAQMAEDRRRILDAIALVAAALGRGASALLDDPKMLGTAVLAIIALIGGGFFSREAAKLARTLAEAYLGRPRLVRETSRRRLARARRWLRGGCGLCRACVFVGIASARRVVALRKAASWVAFYARLALAREPQKRTRLRDARAAAASAARAAAQLEIDAKRRIELERVRAEESRFLEGVVLPASLRDRTLRLAVANRNARANGAPFRHMLLHGPPGTGKTLVAKRLARGSGLEYAIMSGGDVGPLGADGVTALHALFRWARTSATGVLVFIDEAEAFLASRARAKLTEHMRNALNAFLYQTGSPSFSFLLVLATNRPRDLDEAVLDRVDETLHFDLPTRDQRASLVRLYYDAYVGNLATTATNAALARALLSLLALPTPLDIADDIDDEVLEAATNMTPGFSGREIEKLMVAVQSAAYGSGAKLDARLFLAIVNHKCKEHAHKSDGMTTAAPSATPFLLLDGDDDGYGGALSTDDKVRREHREVEIIAKMNPSDGFLAELQGRSTSSGGRTTFFRKKSAAMDHPE</sequence>
<comment type="subcellular location">
    <subcellularLocation>
        <location evidence="1">Mitochondrion inner membrane</location>
    </subcellularLocation>
    <subcellularLocation>
        <location evidence="2">Mitochondrion matrix</location>
        <location evidence="2">Mitochondrion nucleoid</location>
    </subcellularLocation>
</comment>
<reference evidence="13" key="1">
    <citation type="submission" date="2023-01" db="EMBL/GenBank/DDBJ databases">
        <title>Metagenome sequencing of chrysophaentin producing Chrysophaeum taylorii.</title>
        <authorList>
            <person name="Davison J."/>
            <person name="Bewley C."/>
        </authorList>
    </citation>
    <scope>NUCLEOTIDE SEQUENCE</scope>
    <source>
        <strain evidence="13">NIES-1699</strain>
    </source>
</reference>
<keyword evidence="11" id="KW-1133">Transmembrane helix</keyword>
<keyword evidence="9" id="KW-1135">Mitochondrion nucleoid</keyword>
<dbReference type="InterPro" id="IPR003959">
    <property type="entry name" value="ATPase_AAA_core"/>
</dbReference>